<comment type="caution">
    <text evidence="1">The sequence shown here is derived from an EMBL/GenBank/DDBJ whole genome shotgun (WGS) entry which is preliminary data.</text>
</comment>
<gene>
    <name evidence="1" type="ORF">EE52_0214715</name>
</gene>
<proteinExistence type="predicted"/>
<reference evidence="1" key="1">
    <citation type="book" date="2014" name="THE 24TH EUROPEAN CONGRESS OF CLINICAL MICROBIOLOGY AND INFECTIOUS DISEASES" publisher="ECCMID 2014" city="Barcelona, Spain">
        <title>Identification of resistance genes in three multidrug-resistant Bacteroides fragilis isolates by whole genome sequencing.</title>
        <editorList>
            <person name="Unknown"/>
            <person name="A."/>
        </editorList>
        <authorList>
            <person name="Sydenham T.V."/>
            <person name="Hasman H."/>
            <person name="Wang M."/>
            <person name="Soki J."/>
            <person name="Nagy E."/>
            <person name="Justesen U.S."/>
        </authorList>
    </citation>
    <scope>NUCLEOTIDE SEQUENCE</scope>
    <source>
        <strain evidence="1">DCMOUH0018B</strain>
    </source>
</reference>
<name>A0A0I9S7Z9_BACFG</name>
<dbReference type="SUPFAM" id="SSF46955">
    <property type="entry name" value="Putative DNA-binding domain"/>
    <property type="match status" value="1"/>
</dbReference>
<organism evidence="1">
    <name type="scientific">Bacteroides fragilis</name>
    <dbReference type="NCBI Taxonomy" id="817"/>
    <lineage>
        <taxon>Bacteria</taxon>
        <taxon>Pseudomonadati</taxon>
        <taxon>Bacteroidota</taxon>
        <taxon>Bacteroidia</taxon>
        <taxon>Bacteroidales</taxon>
        <taxon>Bacteroidaceae</taxon>
        <taxon>Bacteroides</taxon>
    </lineage>
</organism>
<dbReference type="RefSeq" id="WP_044300946.1">
    <property type="nucleotide sequence ID" value="NZ_CP036542.1"/>
</dbReference>
<dbReference type="InterPro" id="IPR009061">
    <property type="entry name" value="DNA-bd_dom_put_sf"/>
</dbReference>
<reference evidence="1" key="2">
    <citation type="submission" date="2014-07" db="EMBL/GenBank/DDBJ databases">
        <title>Genetics and epidemiology of antimicrobial resistance in B. fragilis group.</title>
        <authorList>
            <person name="Sydenham T.V."/>
            <person name="Hasman H."/>
            <person name="Kemp M."/>
            <person name="Justesen U.S."/>
        </authorList>
    </citation>
    <scope>NUCLEOTIDE SEQUENCE [LARGE SCALE GENOMIC DNA]</scope>
    <source>
        <strain evidence="1">DCMOUH0018B</strain>
    </source>
</reference>
<dbReference type="AlphaFoldDB" id="A0A0I9S7Z9"/>
<sequence>MAKKLNGEKELCDRELLEKILSIVERQEKLPPPAHEGGHRLYDNKSLMEKLNIKEKYLKKLRDNGYLGYSREGDKYWYTQEDVDRFLRRFHYEAFAIGDELPKQEGGGYG</sequence>
<evidence type="ECO:0000313" key="1">
    <source>
        <dbReference type="EMBL" id="KFX73960.1"/>
    </source>
</evidence>
<protein>
    <submittedName>
        <fullName evidence="1">Uncharacterized protein</fullName>
    </submittedName>
</protein>
<accession>A0A0I9S7Z9</accession>
<dbReference type="PATRIC" id="fig|817.53.peg.3035"/>
<dbReference type="EMBL" id="JMZZ02000155">
    <property type="protein sequence ID" value="KFX73960.1"/>
    <property type="molecule type" value="Genomic_DNA"/>
</dbReference>